<dbReference type="AlphaFoldDB" id="A0A0G1GW54"/>
<feature type="transmembrane region" description="Helical" evidence="1">
    <location>
        <begin position="97"/>
        <end position="117"/>
    </location>
</feature>
<dbReference type="EMBL" id="LCHM01000004">
    <property type="protein sequence ID" value="KKT38880.1"/>
    <property type="molecule type" value="Genomic_DNA"/>
</dbReference>
<reference evidence="2 3" key="1">
    <citation type="journal article" date="2015" name="Nature">
        <title>rRNA introns, odd ribosomes, and small enigmatic genomes across a large radiation of phyla.</title>
        <authorList>
            <person name="Brown C.T."/>
            <person name="Hug L.A."/>
            <person name="Thomas B.C."/>
            <person name="Sharon I."/>
            <person name="Castelle C.J."/>
            <person name="Singh A."/>
            <person name="Wilkins M.J."/>
            <person name="Williams K.H."/>
            <person name="Banfield J.F."/>
        </authorList>
    </citation>
    <scope>NUCLEOTIDE SEQUENCE [LARGE SCALE GENOMIC DNA]</scope>
</reference>
<keyword evidence="1" id="KW-0472">Membrane</keyword>
<comment type="caution">
    <text evidence="2">The sequence shown here is derived from an EMBL/GenBank/DDBJ whole genome shotgun (WGS) entry which is preliminary data.</text>
</comment>
<feature type="transmembrane region" description="Helical" evidence="1">
    <location>
        <begin position="56"/>
        <end position="76"/>
    </location>
</feature>
<dbReference type="Proteomes" id="UP000034617">
    <property type="component" value="Unassembled WGS sequence"/>
</dbReference>
<organism evidence="2 3">
    <name type="scientific">Candidatus Gottesmanbacteria bacterium GW2011_GWB1_44_11c</name>
    <dbReference type="NCBI Taxonomy" id="1618447"/>
    <lineage>
        <taxon>Bacteria</taxon>
        <taxon>Candidatus Gottesmaniibacteriota</taxon>
    </lineage>
</organism>
<evidence type="ECO:0000256" key="1">
    <source>
        <dbReference type="SAM" id="Phobius"/>
    </source>
</evidence>
<protein>
    <submittedName>
        <fullName evidence="2">Uncharacterized protein</fullName>
    </submittedName>
</protein>
<keyword evidence="1" id="KW-1133">Transmembrane helix</keyword>
<keyword evidence="1" id="KW-0812">Transmembrane</keyword>
<accession>A0A0G1GW54</accession>
<evidence type="ECO:0000313" key="2">
    <source>
        <dbReference type="EMBL" id="KKT38880.1"/>
    </source>
</evidence>
<name>A0A0G1GW54_9BACT</name>
<dbReference type="InterPro" id="IPR043993">
    <property type="entry name" value="T4SS_pilin"/>
</dbReference>
<evidence type="ECO:0000313" key="3">
    <source>
        <dbReference type="Proteomes" id="UP000034617"/>
    </source>
</evidence>
<dbReference type="Pfam" id="PF18895">
    <property type="entry name" value="T4SS_pilin"/>
    <property type="match status" value="1"/>
</dbReference>
<sequence>MKISVLPLEHSPLFPYTKIMHSVFAAGETTVRLDEFSISKSIPDLGTLTNVILRNAFVVAGIVALFLLIFGGFGFIMSAGSGDAKGMEKGKQAITGALIGLALVVLSASIVALVGTLTGTKGQLLGQ</sequence>
<gene>
    <name evidence="2" type="ORF">UW22_C0004G0010</name>
</gene>
<proteinExistence type="predicted"/>